<evidence type="ECO:0000313" key="3">
    <source>
        <dbReference type="Proteomes" id="UP000069850"/>
    </source>
</evidence>
<gene>
    <name evidence="2" type="ORF">MMAB1_1959</name>
</gene>
<evidence type="ECO:0000256" key="1">
    <source>
        <dbReference type="SAM" id="MobiDB-lite"/>
    </source>
</evidence>
<accession>A0A0X3BM06</accession>
<feature type="region of interest" description="Disordered" evidence="1">
    <location>
        <begin position="38"/>
        <end position="87"/>
    </location>
</feature>
<dbReference type="AlphaFoldDB" id="A0A0X3BM06"/>
<name>A0A0X3BM06_9EURY</name>
<feature type="compositionally biased region" description="Polar residues" evidence="1">
    <location>
        <begin position="38"/>
        <end position="47"/>
    </location>
</feature>
<evidence type="ECO:0000313" key="2">
    <source>
        <dbReference type="EMBL" id="CVK33172.1"/>
    </source>
</evidence>
<proteinExistence type="predicted"/>
<dbReference type="KEGG" id="mema:MMAB1_1959"/>
<dbReference type="EMBL" id="LT158599">
    <property type="protein sequence ID" value="CVK33172.1"/>
    <property type="molecule type" value="Genomic_DNA"/>
</dbReference>
<reference evidence="2 3" key="1">
    <citation type="submission" date="2016-01" db="EMBL/GenBank/DDBJ databases">
        <authorList>
            <person name="Manzoor S."/>
        </authorList>
    </citation>
    <scope>NUCLEOTIDE SEQUENCE [LARGE SCALE GENOMIC DNA]</scope>
    <source>
        <strain evidence="2">Methanoculleus sp MAB1</strain>
    </source>
</reference>
<feature type="compositionally biased region" description="Polar residues" evidence="1">
    <location>
        <begin position="59"/>
        <end position="87"/>
    </location>
</feature>
<sequence>MAKKIENVGCPFCGVCCDDLVVTVSDDGKKILEVENAASSAARSSTVPWRIGTHCPASASRTAPTKRSPTMRQSITRQRSSTTQRNP</sequence>
<protein>
    <submittedName>
        <fullName evidence="2">Uncharacterized protein</fullName>
    </submittedName>
</protein>
<dbReference type="Proteomes" id="UP000069850">
    <property type="component" value="Chromosome 1"/>
</dbReference>
<organism evidence="2 3">
    <name type="scientific">Methanoculleus bourgensis</name>
    <dbReference type="NCBI Taxonomy" id="83986"/>
    <lineage>
        <taxon>Archaea</taxon>
        <taxon>Methanobacteriati</taxon>
        <taxon>Methanobacteriota</taxon>
        <taxon>Stenosarchaea group</taxon>
        <taxon>Methanomicrobia</taxon>
        <taxon>Methanomicrobiales</taxon>
        <taxon>Methanomicrobiaceae</taxon>
        <taxon>Methanoculleus</taxon>
    </lineage>
</organism>